<evidence type="ECO:0000259" key="7">
    <source>
        <dbReference type="SMART" id="SM00916"/>
    </source>
</evidence>
<gene>
    <name evidence="8" type="ORF">PNOK_0187000</name>
</gene>
<dbReference type="InterPro" id="IPR039927">
    <property type="entry name" value="Ribosomal_mL43"/>
</dbReference>
<organism evidence="8 9">
    <name type="scientific">Pyrrhoderma noxium</name>
    <dbReference type="NCBI Taxonomy" id="2282107"/>
    <lineage>
        <taxon>Eukaryota</taxon>
        <taxon>Fungi</taxon>
        <taxon>Dikarya</taxon>
        <taxon>Basidiomycota</taxon>
        <taxon>Agaricomycotina</taxon>
        <taxon>Agaricomycetes</taxon>
        <taxon>Hymenochaetales</taxon>
        <taxon>Hymenochaetaceae</taxon>
        <taxon>Pyrrhoderma</taxon>
    </lineage>
</organism>
<evidence type="ECO:0000256" key="5">
    <source>
        <dbReference type="ARBA" id="ARBA00023274"/>
    </source>
</evidence>
<protein>
    <recommendedName>
        <fullName evidence="6">Large ribosomal subunit protein mL43</fullName>
    </recommendedName>
</protein>
<dbReference type="STRING" id="2282107.A0A286UQP1"/>
<evidence type="ECO:0000256" key="2">
    <source>
        <dbReference type="ARBA" id="ARBA00006073"/>
    </source>
</evidence>
<dbReference type="Proteomes" id="UP000217199">
    <property type="component" value="Unassembled WGS sequence"/>
</dbReference>
<dbReference type="GO" id="GO:0005762">
    <property type="term" value="C:mitochondrial large ribosomal subunit"/>
    <property type="evidence" value="ECO:0007669"/>
    <property type="project" value="TreeGrafter"/>
</dbReference>
<keyword evidence="5" id="KW-0687">Ribonucleoprotein</keyword>
<dbReference type="InterPro" id="IPR036249">
    <property type="entry name" value="Thioredoxin-like_sf"/>
</dbReference>
<dbReference type="PANTHER" id="PTHR21396:SF2">
    <property type="entry name" value="LARGE RIBOSOMAL SUBUNIT PROTEIN ML43"/>
    <property type="match status" value="1"/>
</dbReference>
<dbReference type="GO" id="GO:0032543">
    <property type="term" value="P:mitochondrial translation"/>
    <property type="evidence" value="ECO:0007669"/>
    <property type="project" value="InterPro"/>
</dbReference>
<dbReference type="PANTHER" id="PTHR21396">
    <property type="entry name" value="39S RIBOSOMAL PROTEIN L43"/>
    <property type="match status" value="1"/>
</dbReference>
<comment type="similarity">
    <text evidence="2">Belongs to the mitochondrion-specific ribosomal protein mL43 family.</text>
</comment>
<keyword evidence="4" id="KW-0496">Mitochondrion</keyword>
<comment type="subcellular location">
    <subcellularLocation>
        <location evidence="1">Mitochondrion</location>
    </subcellularLocation>
</comment>
<accession>A0A286UQP1</accession>
<keyword evidence="9" id="KW-1185">Reference proteome</keyword>
<evidence type="ECO:0000256" key="3">
    <source>
        <dbReference type="ARBA" id="ARBA00022980"/>
    </source>
</evidence>
<reference evidence="8 9" key="1">
    <citation type="journal article" date="2017" name="Mol. Ecol.">
        <title>Comparative and population genomic landscape of Phellinus noxius: A hypervariable fungus causing root rot in trees.</title>
        <authorList>
            <person name="Chung C.L."/>
            <person name="Lee T.J."/>
            <person name="Akiba M."/>
            <person name="Lee H.H."/>
            <person name="Kuo T.H."/>
            <person name="Liu D."/>
            <person name="Ke H.M."/>
            <person name="Yokoi T."/>
            <person name="Roa M.B."/>
            <person name="Lu M.J."/>
            <person name="Chang Y.Y."/>
            <person name="Ann P.J."/>
            <person name="Tsai J.N."/>
            <person name="Chen C.Y."/>
            <person name="Tzean S.S."/>
            <person name="Ota Y."/>
            <person name="Hattori T."/>
            <person name="Sahashi N."/>
            <person name="Liou R.F."/>
            <person name="Kikuchi T."/>
            <person name="Tsai I.J."/>
        </authorList>
    </citation>
    <scope>NUCLEOTIDE SEQUENCE [LARGE SCALE GENOMIC DNA]</scope>
    <source>
        <strain evidence="8 9">FFPRI411160</strain>
    </source>
</reference>
<dbReference type="Pfam" id="PF05047">
    <property type="entry name" value="L51_S25_CI-B8"/>
    <property type="match status" value="1"/>
</dbReference>
<dbReference type="FunCoup" id="A0A286UQP1">
    <property type="interactions" value="136"/>
</dbReference>
<sequence length="150" mass="16993">MPRLPRLPPAAPVINKLSLLSKPSNGHEAFIPSCRKVVFEYCDLWPSSSKLRTYLANNVEQLARENPHVEFVVKQRPSKEPLVRGFYLNDRDKVISLKGFEVTQIQQKVQLVLDSSGAKIVPLKRRTVVSTTESARGIWSGMHTPEPYKI</sequence>
<keyword evidence="3" id="KW-0689">Ribosomal protein</keyword>
<feature type="domain" description="Ribosomal protein/NADH dehydrogenase" evidence="7">
    <location>
        <begin position="43"/>
        <end position="116"/>
    </location>
</feature>
<evidence type="ECO:0000313" key="9">
    <source>
        <dbReference type="Proteomes" id="UP000217199"/>
    </source>
</evidence>
<evidence type="ECO:0000256" key="4">
    <source>
        <dbReference type="ARBA" id="ARBA00023128"/>
    </source>
</evidence>
<dbReference type="Gene3D" id="3.40.30.10">
    <property type="entry name" value="Glutaredoxin"/>
    <property type="match status" value="1"/>
</dbReference>
<evidence type="ECO:0000313" key="8">
    <source>
        <dbReference type="EMBL" id="PAV21913.1"/>
    </source>
</evidence>
<dbReference type="InParanoid" id="A0A286UQP1"/>
<comment type="caution">
    <text evidence="8">The sequence shown here is derived from an EMBL/GenBank/DDBJ whole genome shotgun (WGS) entry which is preliminary data.</text>
</comment>
<dbReference type="SUPFAM" id="SSF52833">
    <property type="entry name" value="Thioredoxin-like"/>
    <property type="match status" value="1"/>
</dbReference>
<dbReference type="AlphaFoldDB" id="A0A286UQP1"/>
<dbReference type="OrthoDB" id="88at2759"/>
<evidence type="ECO:0000256" key="6">
    <source>
        <dbReference type="ARBA" id="ARBA00035188"/>
    </source>
</evidence>
<dbReference type="SMART" id="SM00916">
    <property type="entry name" value="L51_S25_CI-B8"/>
    <property type="match status" value="1"/>
</dbReference>
<dbReference type="EMBL" id="NBII01000002">
    <property type="protein sequence ID" value="PAV21913.1"/>
    <property type="molecule type" value="Genomic_DNA"/>
</dbReference>
<dbReference type="InterPro" id="IPR007741">
    <property type="entry name" value="Ribosomal_mL43/mS25/NADH_DH"/>
</dbReference>
<name>A0A286UQP1_9AGAM</name>
<dbReference type="GO" id="GO:0003735">
    <property type="term" value="F:structural constituent of ribosome"/>
    <property type="evidence" value="ECO:0007669"/>
    <property type="project" value="InterPro"/>
</dbReference>
<evidence type="ECO:0000256" key="1">
    <source>
        <dbReference type="ARBA" id="ARBA00004173"/>
    </source>
</evidence>
<proteinExistence type="inferred from homology"/>